<keyword evidence="7" id="KW-0963">Cytoplasm</keyword>
<name>A0A7X2TS98_9SPIO</name>
<sequence>MSEEAFMQRTVTCGSLRATDEGKSVILNGWVHRDRNHGALHFINLRDRYGLTQVVVDDDASAELQEVAASLKLEYCIAVKGIVRRRPDSMINPDMATGEIEVKAEKIEVLSQCAVLPFMIDDECNAKEDLRLKYRFLDLRSKGMTDRIVLRHKIVKAIREYFYKTDFLEIETPTLIRSTPEGARDFLVPSRIYPGKFFALPQSPQLYKQLLMVSGMDKYFQIARCYRDEDPRGDRQLEFTQLDIEMSYVTRDDVLAMMEDLFNDVFKKVLNIDLPKSFKRIAYNDALNTYGCDKPDLRFGLEMHDASSFAAKSTFNAFLEPLKGKGAVKYLVAPHKDGFDYTRKYITELEDAAKVYGAKGLAWMKVQEGKLSGGVTKYFAGLEEEVLATTGAKDGDLILLVAHDNWKKCCNSLGAVRSKLGADLKLINEDEFAFCWIIDFPLFEFNEDEGHWEAAHHMFSMPQAEYIDTLEQDPGAVKGDLYDLVLNGYELASGSIRIHDIELQKRIFRICNFPDDVAQERFGFLLEAFKFSPPPHGGIAPGIDRLCMIISKVNTIREVIAFPKNTAAMSPMDDCPAVVEPSQLNDLKLQIVQEEK</sequence>
<dbReference type="GO" id="GO:0005737">
    <property type="term" value="C:cytoplasm"/>
    <property type="evidence" value="ECO:0007669"/>
    <property type="project" value="UniProtKB-SubCell"/>
</dbReference>
<dbReference type="InterPro" id="IPR006195">
    <property type="entry name" value="aa-tRNA-synth_II"/>
</dbReference>
<comment type="caution">
    <text evidence="7">Lacks conserved residue(s) required for the propagation of feature annotation.</text>
</comment>
<evidence type="ECO:0000256" key="5">
    <source>
        <dbReference type="ARBA" id="ARBA00022917"/>
    </source>
</evidence>
<dbReference type="RefSeq" id="WP_154426296.1">
    <property type="nucleotide sequence ID" value="NZ_VUNN01000022.1"/>
</dbReference>
<dbReference type="GO" id="GO:0006422">
    <property type="term" value="P:aspartyl-tRNA aminoacylation"/>
    <property type="evidence" value="ECO:0007669"/>
    <property type="project" value="UniProtKB-UniRule"/>
</dbReference>
<evidence type="ECO:0000313" key="10">
    <source>
        <dbReference type="Proteomes" id="UP000460549"/>
    </source>
</evidence>
<dbReference type="EMBL" id="VUNN01000022">
    <property type="protein sequence ID" value="MSU06980.1"/>
    <property type="molecule type" value="Genomic_DNA"/>
</dbReference>
<feature type="binding site" evidence="7">
    <location>
        <position position="490"/>
    </location>
    <ligand>
        <name>ATP</name>
        <dbReference type="ChEBI" id="CHEBI:30616"/>
    </ligand>
</feature>
<dbReference type="GO" id="GO:0003676">
    <property type="term" value="F:nucleic acid binding"/>
    <property type="evidence" value="ECO:0007669"/>
    <property type="project" value="InterPro"/>
</dbReference>
<dbReference type="SUPFAM" id="SSF55681">
    <property type="entry name" value="Class II aaRS and biotin synthetases"/>
    <property type="match status" value="1"/>
</dbReference>
<dbReference type="HAMAP" id="MF_00044">
    <property type="entry name" value="Asp_tRNA_synth_type1"/>
    <property type="match status" value="1"/>
</dbReference>
<comment type="similarity">
    <text evidence="1 7">Belongs to the class-II aminoacyl-tRNA synthetase family. Type 1 subfamily.</text>
</comment>
<feature type="binding site" evidence="7">
    <location>
        <position position="236"/>
    </location>
    <ligand>
        <name>ATP</name>
        <dbReference type="ChEBI" id="CHEBI:30616"/>
    </ligand>
</feature>
<evidence type="ECO:0000259" key="8">
    <source>
        <dbReference type="PROSITE" id="PS50862"/>
    </source>
</evidence>
<feature type="site" description="Important for tRNA non-discrimination" evidence="7">
    <location>
        <position position="37"/>
    </location>
</feature>
<feature type="domain" description="Aminoacyl-transfer RNA synthetases class-II family profile" evidence="8">
    <location>
        <begin position="150"/>
        <end position="571"/>
    </location>
</feature>
<evidence type="ECO:0000256" key="2">
    <source>
        <dbReference type="ARBA" id="ARBA00022598"/>
    </source>
</evidence>
<keyword evidence="3 7" id="KW-0547">Nucleotide-binding</keyword>
<protein>
    <recommendedName>
        <fullName evidence="7">Aspartate--tRNA(Asp/Asn) ligase</fullName>
        <ecNumber evidence="7">6.1.1.23</ecNumber>
    </recommendedName>
    <alternativeName>
        <fullName evidence="7">Aspartyl-tRNA synthetase</fullName>
        <shortName evidence="7">AspRS</shortName>
    </alternativeName>
    <alternativeName>
        <fullName evidence="7">Non-discriminating aspartyl-tRNA synthetase</fullName>
        <shortName evidence="7">ND-AspRS</shortName>
    </alternativeName>
</protein>
<dbReference type="InterPro" id="IPR047089">
    <property type="entry name" value="Asp-tRNA-ligase_1_N"/>
</dbReference>
<organism evidence="9 10">
    <name type="scientific">Bullifex porci</name>
    <dbReference type="NCBI Taxonomy" id="2606638"/>
    <lineage>
        <taxon>Bacteria</taxon>
        <taxon>Pseudomonadati</taxon>
        <taxon>Spirochaetota</taxon>
        <taxon>Spirochaetia</taxon>
        <taxon>Spirochaetales</taxon>
        <taxon>Spirochaetaceae</taxon>
        <taxon>Bullifex</taxon>
    </lineage>
</organism>
<evidence type="ECO:0000256" key="3">
    <source>
        <dbReference type="ARBA" id="ARBA00022741"/>
    </source>
</evidence>
<dbReference type="InterPro" id="IPR002312">
    <property type="entry name" value="Asp/Asn-tRNA-synth_IIb"/>
</dbReference>
<dbReference type="Gene3D" id="2.40.50.140">
    <property type="entry name" value="Nucleic acid-binding proteins"/>
    <property type="match status" value="1"/>
</dbReference>
<dbReference type="InterPro" id="IPR012340">
    <property type="entry name" value="NA-bd_OB-fold"/>
</dbReference>
<dbReference type="GO" id="GO:0005524">
    <property type="term" value="F:ATP binding"/>
    <property type="evidence" value="ECO:0007669"/>
    <property type="project" value="UniProtKB-UniRule"/>
</dbReference>
<gene>
    <name evidence="7 9" type="primary">aspS</name>
    <name evidence="9" type="ORF">FYJ80_09380</name>
</gene>
<feature type="binding site" evidence="7">
    <location>
        <position position="497"/>
    </location>
    <ligand>
        <name>L-aspartate</name>
        <dbReference type="ChEBI" id="CHEBI:29991"/>
    </ligand>
</feature>
<feature type="binding site" evidence="7">
    <location>
        <begin position="227"/>
        <end position="229"/>
    </location>
    <ligand>
        <name>ATP</name>
        <dbReference type="ChEBI" id="CHEBI:30616"/>
    </ligand>
</feature>
<comment type="function">
    <text evidence="7">Aspartyl-tRNA synthetase with relaxed tRNA specificity since it is able to aspartylate not only its cognate tRNA(Asp) but also tRNA(Asn). Reaction proceeds in two steps: L-aspartate is first activated by ATP to form Asp-AMP and then transferred to the acceptor end of tRNA(Asp/Asn).</text>
</comment>
<dbReference type="SUPFAM" id="SSF55261">
    <property type="entry name" value="GAD domain-like"/>
    <property type="match status" value="1"/>
</dbReference>
<reference evidence="9 10" key="1">
    <citation type="submission" date="2019-08" db="EMBL/GenBank/DDBJ databases">
        <title>In-depth cultivation of the pig gut microbiome towards novel bacterial diversity and tailored functional studies.</title>
        <authorList>
            <person name="Wylensek D."/>
            <person name="Hitch T.C.A."/>
            <person name="Clavel T."/>
        </authorList>
    </citation>
    <scope>NUCLEOTIDE SEQUENCE [LARGE SCALE GENOMIC DNA]</scope>
    <source>
        <strain evidence="9 10">NM-380-WT-3C1</strain>
    </source>
</reference>
<evidence type="ECO:0000313" key="9">
    <source>
        <dbReference type="EMBL" id="MSU06980.1"/>
    </source>
</evidence>
<dbReference type="SUPFAM" id="SSF50249">
    <property type="entry name" value="Nucleic acid-binding proteins"/>
    <property type="match status" value="1"/>
</dbReference>
<feature type="binding site" evidence="7">
    <location>
        <position position="181"/>
    </location>
    <ligand>
        <name>L-aspartate</name>
        <dbReference type="ChEBI" id="CHEBI:29991"/>
    </ligand>
</feature>
<keyword evidence="10" id="KW-1185">Reference proteome</keyword>
<dbReference type="PANTHER" id="PTHR22594:SF5">
    <property type="entry name" value="ASPARTATE--TRNA LIGASE, MITOCHONDRIAL"/>
    <property type="match status" value="1"/>
</dbReference>
<dbReference type="NCBIfam" id="NF001750">
    <property type="entry name" value="PRK00476.1"/>
    <property type="match status" value="1"/>
</dbReference>
<keyword evidence="5 7" id="KW-0648">Protein biosynthesis</keyword>
<dbReference type="EC" id="6.1.1.23" evidence="7"/>
<dbReference type="InterPro" id="IPR004365">
    <property type="entry name" value="NA-bd_OB_tRNA"/>
</dbReference>
<comment type="subunit">
    <text evidence="7">Homodimer.</text>
</comment>
<dbReference type="InterPro" id="IPR029351">
    <property type="entry name" value="GAD_dom"/>
</dbReference>
<comment type="catalytic activity">
    <reaction evidence="7">
        <text>tRNA(Asx) + L-aspartate + ATP = L-aspartyl-tRNA(Asx) + AMP + diphosphate</text>
        <dbReference type="Rhea" id="RHEA:18349"/>
        <dbReference type="Rhea" id="RHEA-COMP:9710"/>
        <dbReference type="Rhea" id="RHEA-COMP:9711"/>
        <dbReference type="ChEBI" id="CHEBI:29991"/>
        <dbReference type="ChEBI" id="CHEBI:30616"/>
        <dbReference type="ChEBI" id="CHEBI:33019"/>
        <dbReference type="ChEBI" id="CHEBI:78442"/>
        <dbReference type="ChEBI" id="CHEBI:78516"/>
        <dbReference type="ChEBI" id="CHEBI:456215"/>
        <dbReference type="EC" id="6.1.1.23"/>
    </reaction>
</comment>
<keyword evidence="6 7" id="KW-0030">Aminoacyl-tRNA synthetase</keyword>
<dbReference type="Gene3D" id="3.30.930.10">
    <property type="entry name" value="Bira Bifunctional Protein, Domain 2"/>
    <property type="match status" value="1"/>
</dbReference>
<feature type="binding site" evidence="7">
    <location>
        <position position="456"/>
    </location>
    <ligand>
        <name>L-aspartate</name>
        <dbReference type="ChEBI" id="CHEBI:29991"/>
    </ligand>
</feature>
<dbReference type="InterPro" id="IPR004115">
    <property type="entry name" value="GAD-like_sf"/>
</dbReference>
<feature type="binding site" evidence="7">
    <location>
        <begin position="542"/>
        <end position="545"/>
    </location>
    <ligand>
        <name>ATP</name>
        <dbReference type="ChEBI" id="CHEBI:30616"/>
    </ligand>
</feature>
<dbReference type="Pfam" id="PF01336">
    <property type="entry name" value="tRNA_anti-codon"/>
    <property type="match status" value="1"/>
</dbReference>
<feature type="binding site" evidence="7">
    <location>
        <position position="227"/>
    </location>
    <ligand>
        <name>L-aspartate</name>
        <dbReference type="ChEBI" id="CHEBI:29991"/>
    </ligand>
</feature>
<dbReference type="InterPro" id="IPR047090">
    <property type="entry name" value="AspRS_core"/>
</dbReference>
<keyword evidence="4 7" id="KW-0067">ATP-binding</keyword>
<dbReference type="InterPro" id="IPR004364">
    <property type="entry name" value="Aa-tRNA-synt_II"/>
</dbReference>
<comment type="caution">
    <text evidence="9">The sequence shown here is derived from an EMBL/GenBank/DDBJ whole genome shotgun (WGS) entry which is preliminary data.</text>
</comment>
<evidence type="ECO:0000256" key="1">
    <source>
        <dbReference type="ARBA" id="ARBA00006303"/>
    </source>
</evidence>
<dbReference type="PRINTS" id="PR01042">
    <property type="entry name" value="TRNASYNTHASP"/>
</dbReference>
<dbReference type="Pfam" id="PF02938">
    <property type="entry name" value="GAD"/>
    <property type="match status" value="1"/>
</dbReference>
<accession>A0A7X2TS98</accession>
<dbReference type="NCBIfam" id="TIGR00459">
    <property type="entry name" value="aspS_bact"/>
    <property type="match status" value="1"/>
</dbReference>
<dbReference type="AlphaFoldDB" id="A0A7X2TS98"/>
<evidence type="ECO:0000256" key="4">
    <source>
        <dbReference type="ARBA" id="ARBA00022840"/>
    </source>
</evidence>
<dbReference type="Pfam" id="PF00152">
    <property type="entry name" value="tRNA-synt_2"/>
    <property type="match status" value="1"/>
</dbReference>
<dbReference type="PANTHER" id="PTHR22594">
    <property type="entry name" value="ASPARTYL/LYSYL-TRNA SYNTHETASE"/>
    <property type="match status" value="1"/>
</dbReference>
<evidence type="ECO:0000256" key="7">
    <source>
        <dbReference type="HAMAP-Rule" id="MF_00044"/>
    </source>
</evidence>
<proteinExistence type="inferred from homology"/>
<evidence type="ECO:0000256" key="6">
    <source>
        <dbReference type="ARBA" id="ARBA00023146"/>
    </source>
</evidence>
<dbReference type="Gene3D" id="3.30.1360.30">
    <property type="entry name" value="GAD-like domain"/>
    <property type="match status" value="1"/>
</dbReference>
<dbReference type="CDD" id="cd00777">
    <property type="entry name" value="AspRS_core"/>
    <property type="match status" value="1"/>
</dbReference>
<dbReference type="CDD" id="cd04317">
    <property type="entry name" value="EcAspRS_like_N"/>
    <property type="match status" value="1"/>
</dbReference>
<dbReference type="InterPro" id="IPR004524">
    <property type="entry name" value="Asp-tRNA-ligase_1"/>
</dbReference>
<comment type="subcellular location">
    <subcellularLocation>
        <location evidence="7">Cytoplasm</location>
    </subcellularLocation>
</comment>
<keyword evidence="2 7" id="KW-0436">Ligase</keyword>
<dbReference type="Proteomes" id="UP000460549">
    <property type="component" value="Unassembled WGS sequence"/>
</dbReference>
<dbReference type="GO" id="GO:0004815">
    <property type="term" value="F:aspartate-tRNA ligase activity"/>
    <property type="evidence" value="ECO:0007669"/>
    <property type="project" value="UniProtKB-UniRule"/>
</dbReference>
<dbReference type="PROSITE" id="PS50862">
    <property type="entry name" value="AA_TRNA_LIGASE_II"/>
    <property type="match status" value="1"/>
</dbReference>
<dbReference type="InterPro" id="IPR045864">
    <property type="entry name" value="aa-tRNA-synth_II/BPL/LPL"/>
</dbReference>
<feature type="region of interest" description="Aspartate" evidence="7">
    <location>
        <begin position="205"/>
        <end position="208"/>
    </location>
</feature>
<dbReference type="GO" id="GO:0050560">
    <property type="term" value="F:aspartate-tRNA(Asn) ligase activity"/>
    <property type="evidence" value="ECO:0007669"/>
    <property type="project" value="UniProtKB-EC"/>
</dbReference>